<dbReference type="CDD" id="cd03443">
    <property type="entry name" value="PaaI_thioesterase"/>
    <property type="match status" value="1"/>
</dbReference>
<gene>
    <name evidence="2" type="ORF">MVI01_29750</name>
</gene>
<dbReference type="Pfam" id="PF03061">
    <property type="entry name" value="4HBT"/>
    <property type="match status" value="1"/>
</dbReference>
<dbReference type="GO" id="GO:0016790">
    <property type="term" value="F:thiolester hydrolase activity"/>
    <property type="evidence" value="ECO:0007669"/>
    <property type="project" value="UniProtKB-ARBA"/>
</dbReference>
<protein>
    <submittedName>
        <fullName evidence="2">Thioesterase</fullName>
    </submittedName>
</protein>
<sequence length="158" mass="16948">MSTTPDTQSLQERYAPQNSCFGCGPANAQGLRIRSRVEGDVVVAEWTPQEHHHAFEGVLSGGIVGTLLDCHCNWTAAYHLMRAQGGDAPPCTVTAEYAITLKRPTPMAGPLRLEAKPVEIQGDRAVIEGTLTAGGKVTATCRGTFVAVKPGHPAYHRW</sequence>
<reference evidence="2 3" key="1">
    <citation type="submission" date="2019-07" db="EMBL/GenBank/DDBJ databases">
        <title>Whole genome shotgun sequence of Myxococcus virescens NBRC 100334.</title>
        <authorList>
            <person name="Hosoyama A."/>
            <person name="Uohara A."/>
            <person name="Ohji S."/>
            <person name="Ichikawa N."/>
        </authorList>
    </citation>
    <scope>NUCLEOTIDE SEQUENCE [LARGE SCALE GENOMIC DNA]</scope>
    <source>
        <strain evidence="2 3">NBRC 100334</strain>
    </source>
</reference>
<comment type="caution">
    <text evidence="2">The sequence shown here is derived from an EMBL/GenBank/DDBJ whole genome shotgun (WGS) entry which is preliminary data.</text>
</comment>
<proteinExistence type="predicted"/>
<dbReference type="SUPFAM" id="SSF54637">
    <property type="entry name" value="Thioesterase/thiol ester dehydrase-isomerase"/>
    <property type="match status" value="1"/>
</dbReference>
<dbReference type="Gene3D" id="3.10.129.10">
    <property type="entry name" value="Hotdog Thioesterase"/>
    <property type="match status" value="1"/>
</dbReference>
<evidence type="ECO:0000259" key="1">
    <source>
        <dbReference type="Pfam" id="PF03061"/>
    </source>
</evidence>
<organism evidence="2 3">
    <name type="scientific">Myxococcus virescens</name>
    <dbReference type="NCBI Taxonomy" id="83456"/>
    <lineage>
        <taxon>Bacteria</taxon>
        <taxon>Pseudomonadati</taxon>
        <taxon>Myxococcota</taxon>
        <taxon>Myxococcia</taxon>
        <taxon>Myxococcales</taxon>
        <taxon>Cystobacterineae</taxon>
        <taxon>Myxococcaceae</taxon>
        <taxon>Myxococcus</taxon>
    </lineage>
</organism>
<dbReference type="AlphaFoldDB" id="A0A511HCC6"/>
<dbReference type="Proteomes" id="UP000321224">
    <property type="component" value="Unassembled WGS sequence"/>
</dbReference>
<dbReference type="InterPro" id="IPR006683">
    <property type="entry name" value="Thioestr_dom"/>
</dbReference>
<feature type="domain" description="Thioesterase" evidence="1">
    <location>
        <begin position="57"/>
        <end position="136"/>
    </location>
</feature>
<dbReference type="InterPro" id="IPR029069">
    <property type="entry name" value="HotDog_dom_sf"/>
</dbReference>
<dbReference type="EMBL" id="BJVY01000014">
    <property type="protein sequence ID" value="GEL71191.1"/>
    <property type="molecule type" value="Genomic_DNA"/>
</dbReference>
<accession>A0A511HCC6</accession>
<evidence type="ECO:0000313" key="2">
    <source>
        <dbReference type="EMBL" id="GEL71191.1"/>
    </source>
</evidence>
<name>A0A511HCC6_9BACT</name>
<evidence type="ECO:0000313" key="3">
    <source>
        <dbReference type="Proteomes" id="UP000321224"/>
    </source>
</evidence>